<dbReference type="KEGG" id="blq:L21SP5_01068"/>
<dbReference type="SUPFAM" id="SSF55846">
    <property type="entry name" value="N-acetylmuramoyl-L-alanine amidase-like"/>
    <property type="match status" value="1"/>
</dbReference>
<dbReference type="OrthoDB" id="9794842at2"/>
<dbReference type="EC" id="3.5.1.28" evidence="2"/>
<dbReference type="RefSeq" id="WP_057952249.1">
    <property type="nucleotide sequence ID" value="NZ_CP013118.1"/>
</dbReference>
<dbReference type="GO" id="GO:0009253">
    <property type="term" value="P:peptidoglycan catabolic process"/>
    <property type="evidence" value="ECO:0007669"/>
    <property type="project" value="InterPro"/>
</dbReference>
<keyword evidence="4" id="KW-0961">Cell wall biogenesis/degradation</keyword>
<evidence type="ECO:0000256" key="1">
    <source>
        <dbReference type="ARBA" id="ARBA00001561"/>
    </source>
</evidence>
<dbReference type="AlphaFoldDB" id="A0A0S2HXH2"/>
<dbReference type="InterPro" id="IPR051206">
    <property type="entry name" value="NAMLAA_amidase_2"/>
</dbReference>
<protein>
    <recommendedName>
        <fullName evidence="2">N-acetylmuramoyl-L-alanine amidase</fullName>
        <ecNumber evidence="2">3.5.1.28</ecNumber>
    </recommendedName>
</protein>
<reference evidence="6 7" key="1">
    <citation type="submission" date="2015-11" db="EMBL/GenBank/DDBJ databases">
        <title>Description and complete genome sequence of a novel strain predominating in hypersaline microbial mats and representing a new family of the Bacteriodetes phylum.</title>
        <authorList>
            <person name="Spring S."/>
            <person name="Bunk B."/>
            <person name="Sproer C."/>
            <person name="Klenk H.-P."/>
        </authorList>
    </citation>
    <scope>NUCLEOTIDE SEQUENCE [LARGE SCALE GENOMIC DNA]</scope>
    <source>
        <strain evidence="6 7">L21-Spi-D4</strain>
    </source>
</reference>
<feature type="domain" description="N-acetylmuramoyl-L-alanine amidase" evidence="5">
    <location>
        <begin position="27"/>
        <end position="191"/>
    </location>
</feature>
<name>A0A0S2HXH2_9BACT</name>
<keyword evidence="3 6" id="KW-0378">Hydrolase</keyword>
<dbReference type="InterPro" id="IPR003646">
    <property type="entry name" value="SH3-like_bac-type"/>
</dbReference>
<dbReference type="Gene3D" id="2.30.30.40">
    <property type="entry name" value="SH3 Domains"/>
    <property type="match status" value="1"/>
</dbReference>
<dbReference type="InterPro" id="IPR036505">
    <property type="entry name" value="Amidase/PGRP_sf"/>
</dbReference>
<evidence type="ECO:0000256" key="2">
    <source>
        <dbReference type="ARBA" id="ARBA00011901"/>
    </source>
</evidence>
<dbReference type="SMART" id="SM00644">
    <property type="entry name" value="Ami_2"/>
    <property type="match status" value="1"/>
</dbReference>
<dbReference type="GO" id="GO:0009254">
    <property type="term" value="P:peptidoglycan turnover"/>
    <property type="evidence" value="ECO:0007669"/>
    <property type="project" value="TreeGrafter"/>
</dbReference>
<dbReference type="Pfam" id="PF01510">
    <property type="entry name" value="Amidase_2"/>
    <property type="match status" value="1"/>
</dbReference>
<proteinExistence type="predicted"/>
<dbReference type="GO" id="GO:0008745">
    <property type="term" value="F:N-acetylmuramoyl-L-alanine amidase activity"/>
    <property type="evidence" value="ECO:0007669"/>
    <property type="project" value="UniProtKB-EC"/>
</dbReference>
<evidence type="ECO:0000256" key="4">
    <source>
        <dbReference type="ARBA" id="ARBA00023316"/>
    </source>
</evidence>
<evidence type="ECO:0000256" key="3">
    <source>
        <dbReference type="ARBA" id="ARBA00022801"/>
    </source>
</evidence>
<evidence type="ECO:0000259" key="5">
    <source>
        <dbReference type="SMART" id="SM00644"/>
    </source>
</evidence>
<dbReference type="Gene3D" id="3.40.80.10">
    <property type="entry name" value="Peptidoglycan recognition protein-like"/>
    <property type="match status" value="1"/>
</dbReference>
<dbReference type="Pfam" id="PF08239">
    <property type="entry name" value="SH3_3"/>
    <property type="match status" value="1"/>
</dbReference>
<sequence>MDKFNFSINEKHLLEGDDVEQMNCPKNTVHFSAGMPDTIVLHYTAGRNGRSSAEYLCKDNVKASAHLVVDRDGKVFQLVPFDTVAWHAGKSSWKMRTGLNKYSIGIEIDNAGVLTKSGTAYTSWFGKKFAADEVMEAVHRNESKARYWHLYTEKQIEAVETLCDLLIDRYPAIKEILGHEEISPGRKQDPGPAFPLDKLRQRIINDRDEEGAPLNKPLGVVNVPFLNIRKLPDIEAARVAEPLPQGTGLTIFEEHDGWYRVKAEIEGWVAGQYVDLDGDN</sequence>
<dbReference type="PANTHER" id="PTHR30417:SF1">
    <property type="entry name" value="N-ACETYLMURAMOYL-L-ALANINE AMIDASE AMID"/>
    <property type="match status" value="1"/>
</dbReference>
<dbReference type="InterPro" id="IPR002502">
    <property type="entry name" value="Amidase_domain"/>
</dbReference>
<dbReference type="CDD" id="cd06583">
    <property type="entry name" value="PGRP"/>
    <property type="match status" value="1"/>
</dbReference>
<comment type="catalytic activity">
    <reaction evidence="1">
        <text>Hydrolyzes the link between N-acetylmuramoyl residues and L-amino acid residues in certain cell-wall glycopeptides.</text>
        <dbReference type="EC" id="3.5.1.28"/>
    </reaction>
</comment>
<dbReference type="PANTHER" id="PTHR30417">
    <property type="entry name" value="N-ACETYLMURAMOYL-L-ALANINE AMIDASE AMID"/>
    <property type="match status" value="1"/>
</dbReference>
<keyword evidence="7" id="KW-1185">Reference proteome</keyword>
<evidence type="ECO:0000313" key="7">
    <source>
        <dbReference type="Proteomes" id="UP000064893"/>
    </source>
</evidence>
<evidence type="ECO:0000313" key="6">
    <source>
        <dbReference type="EMBL" id="ALO14734.1"/>
    </source>
</evidence>
<organism evidence="6 7">
    <name type="scientific">Salinivirga cyanobacteriivorans</name>
    <dbReference type="NCBI Taxonomy" id="1307839"/>
    <lineage>
        <taxon>Bacteria</taxon>
        <taxon>Pseudomonadati</taxon>
        <taxon>Bacteroidota</taxon>
        <taxon>Bacteroidia</taxon>
        <taxon>Bacteroidales</taxon>
        <taxon>Salinivirgaceae</taxon>
        <taxon>Salinivirga</taxon>
    </lineage>
</organism>
<gene>
    <name evidence="6" type="primary">ampD</name>
    <name evidence="6" type="ORF">L21SP5_01068</name>
</gene>
<dbReference type="PATRIC" id="fig|1307839.3.peg.1156"/>
<dbReference type="STRING" id="1307839.L21SP5_01068"/>
<dbReference type="EMBL" id="CP013118">
    <property type="protein sequence ID" value="ALO14734.1"/>
    <property type="molecule type" value="Genomic_DNA"/>
</dbReference>
<dbReference type="GO" id="GO:0071555">
    <property type="term" value="P:cell wall organization"/>
    <property type="evidence" value="ECO:0007669"/>
    <property type="project" value="UniProtKB-KW"/>
</dbReference>
<accession>A0A0S2HXH2</accession>
<dbReference type="Proteomes" id="UP000064893">
    <property type="component" value="Chromosome"/>
</dbReference>